<keyword evidence="4" id="KW-1185">Reference proteome</keyword>
<dbReference type="EMBL" id="OV696686">
    <property type="protein sequence ID" value="CAH1230027.1"/>
    <property type="molecule type" value="Genomic_DNA"/>
</dbReference>
<feature type="compositionally biased region" description="Polar residues" evidence="1">
    <location>
        <begin position="204"/>
        <end position="235"/>
    </location>
</feature>
<keyword evidence="2" id="KW-0472">Membrane</keyword>
<feature type="transmembrane region" description="Helical" evidence="2">
    <location>
        <begin position="74"/>
        <end position="96"/>
    </location>
</feature>
<dbReference type="AlphaFoldDB" id="A0A8J9WCK2"/>
<keyword evidence="2" id="KW-1133">Transmembrane helix</keyword>
<dbReference type="OrthoDB" id="10150277at2759"/>
<dbReference type="Proteomes" id="UP000838412">
    <property type="component" value="Chromosome 1"/>
</dbReference>
<keyword evidence="2" id="KW-0812">Transmembrane</keyword>
<sequence>MSGYTDLSTEPYGTQQNIHVSAVSGFHPYTTMTQHVIQGNVIALGNVTFDNTTEIEGTSVSTAMVKKDEPGIGTVHIIIMVSAGLLGLAFTACLIVKLAKYRRLQNLQDRTANVLQHQNTAPFHNPVYGYARDSTDAQSGPASAMELSQIVPPIQNVFYHSNADIPAVVPNQTHVQTSTNMEVSQLVPPIQNSLYRRDNPATMPDQTRSQNPLPPIQNVSYHSNKSAGLPTQAQEPQEAHHTYFYIP</sequence>
<organism evidence="3 4">
    <name type="scientific">Branchiostoma lanceolatum</name>
    <name type="common">Common lancelet</name>
    <name type="synonym">Amphioxus lanceolatum</name>
    <dbReference type="NCBI Taxonomy" id="7740"/>
    <lineage>
        <taxon>Eukaryota</taxon>
        <taxon>Metazoa</taxon>
        <taxon>Chordata</taxon>
        <taxon>Cephalochordata</taxon>
        <taxon>Leptocardii</taxon>
        <taxon>Amphioxiformes</taxon>
        <taxon>Branchiostomatidae</taxon>
        <taxon>Branchiostoma</taxon>
    </lineage>
</organism>
<evidence type="ECO:0000313" key="3">
    <source>
        <dbReference type="EMBL" id="CAH1230027.1"/>
    </source>
</evidence>
<evidence type="ECO:0000256" key="1">
    <source>
        <dbReference type="SAM" id="MobiDB-lite"/>
    </source>
</evidence>
<evidence type="ECO:0000313" key="4">
    <source>
        <dbReference type="Proteomes" id="UP000838412"/>
    </source>
</evidence>
<gene>
    <name evidence="3" type="primary">Hypp274</name>
    <name evidence="3" type="ORF">BLAG_LOCUS963</name>
</gene>
<name>A0A8J9WCK2_BRALA</name>
<reference evidence="3" key="1">
    <citation type="submission" date="2022-01" db="EMBL/GenBank/DDBJ databases">
        <authorList>
            <person name="Braso-Vives M."/>
        </authorList>
    </citation>
    <scope>NUCLEOTIDE SEQUENCE</scope>
</reference>
<evidence type="ECO:0000256" key="2">
    <source>
        <dbReference type="SAM" id="Phobius"/>
    </source>
</evidence>
<accession>A0A8J9WCK2</accession>
<protein>
    <submittedName>
        <fullName evidence="3">Hypp274 protein</fullName>
    </submittedName>
</protein>
<proteinExistence type="predicted"/>
<feature type="region of interest" description="Disordered" evidence="1">
    <location>
        <begin position="194"/>
        <end position="247"/>
    </location>
</feature>